<keyword evidence="3" id="KW-0863">Zinc-finger</keyword>
<dbReference type="SUPFAM" id="SSF50249">
    <property type="entry name" value="Nucleic acid-binding proteins"/>
    <property type="match status" value="2"/>
</dbReference>
<proteinExistence type="inferred from homology"/>
<dbReference type="GO" id="GO:0003677">
    <property type="term" value="F:DNA binding"/>
    <property type="evidence" value="ECO:0007669"/>
    <property type="project" value="UniProtKB-KW"/>
</dbReference>
<organism evidence="8 9">
    <name type="scientific">Deinandra increscens subsp. villosa</name>
    <dbReference type="NCBI Taxonomy" id="3103831"/>
    <lineage>
        <taxon>Eukaryota</taxon>
        <taxon>Viridiplantae</taxon>
        <taxon>Streptophyta</taxon>
        <taxon>Embryophyta</taxon>
        <taxon>Tracheophyta</taxon>
        <taxon>Spermatophyta</taxon>
        <taxon>Magnoliopsida</taxon>
        <taxon>eudicotyledons</taxon>
        <taxon>Gunneridae</taxon>
        <taxon>Pentapetalae</taxon>
        <taxon>asterids</taxon>
        <taxon>campanulids</taxon>
        <taxon>Asterales</taxon>
        <taxon>Asteraceae</taxon>
        <taxon>Asteroideae</taxon>
        <taxon>Heliantheae alliance</taxon>
        <taxon>Madieae</taxon>
        <taxon>Madiinae</taxon>
        <taxon>Deinandra</taxon>
    </lineage>
</organism>
<gene>
    <name evidence="8" type="ORF">SSX86_028614</name>
</gene>
<evidence type="ECO:0000256" key="2">
    <source>
        <dbReference type="ARBA" id="ARBA00022723"/>
    </source>
</evidence>
<keyword evidence="2" id="KW-0479">Metal-binding</keyword>
<feature type="compositionally biased region" description="Basic and acidic residues" evidence="6">
    <location>
        <begin position="462"/>
        <end position="493"/>
    </location>
</feature>
<reference evidence="8 9" key="1">
    <citation type="submission" date="2024-04" db="EMBL/GenBank/DDBJ databases">
        <title>The reference genome of an endangered Asteraceae, Deinandra increscens subsp. villosa, native to the Central Coast of California.</title>
        <authorList>
            <person name="Guilliams M."/>
            <person name="Hasenstab-Lehman K."/>
            <person name="Meyer R."/>
            <person name="Mcevoy S."/>
        </authorList>
    </citation>
    <scope>NUCLEOTIDE SEQUENCE [LARGE SCALE GENOMIC DNA]</scope>
    <source>
        <tissue evidence="8">Leaf</tissue>
    </source>
</reference>
<accession>A0AAP0C8D7</accession>
<dbReference type="PANTHER" id="PTHR47165:SF4">
    <property type="entry name" value="OS03G0429900 PROTEIN"/>
    <property type="match status" value="1"/>
</dbReference>
<name>A0AAP0C8D7_9ASTR</name>
<keyword evidence="9" id="KW-1185">Reference proteome</keyword>
<evidence type="ECO:0000256" key="4">
    <source>
        <dbReference type="ARBA" id="ARBA00022833"/>
    </source>
</evidence>
<dbReference type="Gene3D" id="2.40.50.140">
    <property type="entry name" value="Nucleic acid-binding proteins"/>
    <property type="match status" value="2"/>
</dbReference>
<dbReference type="PANTHER" id="PTHR47165">
    <property type="entry name" value="OS03G0429900 PROTEIN"/>
    <property type="match status" value="1"/>
</dbReference>
<comment type="similarity">
    <text evidence="1">Belongs to the replication factor A protein 1 family.</text>
</comment>
<evidence type="ECO:0000256" key="5">
    <source>
        <dbReference type="ARBA" id="ARBA00023125"/>
    </source>
</evidence>
<feature type="domain" description="Replication factor A C-terminal" evidence="7">
    <location>
        <begin position="285"/>
        <end position="418"/>
    </location>
</feature>
<dbReference type="Proteomes" id="UP001408789">
    <property type="component" value="Unassembled WGS sequence"/>
</dbReference>
<keyword evidence="5" id="KW-0238">DNA-binding</keyword>
<evidence type="ECO:0000256" key="6">
    <source>
        <dbReference type="SAM" id="MobiDB-lite"/>
    </source>
</evidence>
<comment type="caution">
    <text evidence="8">The sequence shown here is derived from an EMBL/GenBank/DDBJ whole genome shotgun (WGS) entry which is preliminary data.</text>
</comment>
<dbReference type="GO" id="GO:0008270">
    <property type="term" value="F:zinc ion binding"/>
    <property type="evidence" value="ECO:0007669"/>
    <property type="project" value="UniProtKB-KW"/>
</dbReference>
<evidence type="ECO:0000259" key="7">
    <source>
        <dbReference type="Pfam" id="PF08646"/>
    </source>
</evidence>
<dbReference type="AlphaFoldDB" id="A0AAP0C8D7"/>
<dbReference type="CDD" id="cd04476">
    <property type="entry name" value="RPA1_DBD_C"/>
    <property type="match status" value="1"/>
</dbReference>
<dbReference type="Pfam" id="PF08646">
    <property type="entry name" value="Rep_fac-A_C"/>
    <property type="match status" value="1"/>
</dbReference>
<protein>
    <recommendedName>
        <fullName evidence="7">Replication factor A C-terminal domain-containing protein</fullName>
    </recommendedName>
</protein>
<evidence type="ECO:0000256" key="3">
    <source>
        <dbReference type="ARBA" id="ARBA00022771"/>
    </source>
</evidence>
<evidence type="ECO:0000313" key="8">
    <source>
        <dbReference type="EMBL" id="KAK9051986.1"/>
    </source>
</evidence>
<sequence>MYSNNSGEIQKLETLQLKGTGIPIEVRVIRRWTPYLRPNDRCYILLDVEGYAVQAVAHGQRDIRHVEKNLDLLSCYRINGYVCTAVDTYMNVMTHPIHLLIGTAAVMTKIPEPEGFPMHYFQPRVYADLRQIYDRKEGLIDYIGVMEKKEFVPTKTPHPMLQLTVANSSGRTISVSLWKEVNQFPERVNMEELNNIDGPALIAVSSVRIKDYRGRLQLHSTAATYLYVKPASPTISLLLDRIKEREDELENEHGEGTLVAVDISSKISIAELQQTEKDLLIGRAFTVEGSVTEIHSTTGWYYNACPKCPKAANESGPEWACASDGRFPAPRPAYRVQATIADNTGAMKVTFFDEGAESLVGKPCSELVIESGYTDQSIVPDPLQEIKGKPKAFHLEMQTNARPGRLNMTVSAVEEIDITLPLSIEAAPLTIDAAPALQLKPEETAPPQPRSSSIAPVTPVKIKFEPRAAEKDGPKRSLKTEKGPDESRPKRGK</sequence>
<dbReference type="InterPro" id="IPR047192">
    <property type="entry name" value="Euk_RPA1_DBD_C"/>
</dbReference>
<keyword evidence="4" id="KW-0862">Zinc</keyword>
<dbReference type="EMBL" id="JBCNJP010000027">
    <property type="protein sequence ID" value="KAK9051986.1"/>
    <property type="molecule type" value="Genomic_DNA"/>
</dbReference>
<evidence type="ECO:0000256" key="1">
    <source>
        <dbReference type="ARBA" id="ARBA00005690"/>
    </source>
</evidence>
<evidence type="ECO:0000313" key="9">
    <source>
        <dbReference type="Proteomes" id="UP001408789"/>
    </source>
</evidence>
<feature type="region of interest" description="Disordered" evidence="6">
    <location>
        <begin position="440"/>
        <end position="493"/>
    </location>
</feature>
<dbReference type="InterPro" id="IPR012340">
    <property type="entry name" value="NA-bd_OB-fold"/>
</dbReference>
<dbReference type="InterPro" id="IPR013955">
    <property type="entry name" value="Rep_factor-A_C"/>
</dbReference>